<protein>
    <submittedName>
        <fullName evidence="2">Alpha-xenorhabdolysin family binary toxin subunit A</fullName>
    </submittedName>
</protein>
<accession>A0A9E6TEH8</accession>
<sequence>MQTSSSKLVTKNDIKKIKDYISTAHSLPRTIADVETQLKAKNTGIVGLEPFDIVELNHKIINNASSWNDIEYSMKRVGGSLATFSEDLENFGQEIIDAISTMPGYLNYLGTINTLTEDEINSLPPLEIGKAEKNRFGSIQESLVFIADSIDEKKLNSQDVITRLQYFKAELNNTVAPGIGSKMKLANNNEINRQITDLNLAIDNAQARLDEKIREAEPNFFQHFLAFMSPYPKGAYLAFEIFEIKNIAPLREQRDQLIEQVKQKDILAGTLLQLHTDLDSLLIYVDGAVQSASQLETVWASISEYINASKNKVMGMHDFLTLRSFVSSLRVVLKNWKTIQTHSNALIAAFD</sequence>
<dbReference type="RefSeq" id="WP_186547305.1">
    <property type="nucleotide sequence ID" value="NZ_CP077091.1"/>
</dbReference>
<reference evidence="2 3" key="1">
    <citation type="journal article" date="2020" name="Microorganisms">
        <title>Reliable Identification of Environmental Pseudomonas Isolates Using the rpoD Gene.</title>
        <authorList>
            <consortium name="The Broad Institute Genome Sequencing Platform"/>
            <person name="Girard L."/>
            <person name="Lood C."/>
            <person name="Rokni-Zadeh H."/>
            <person name="van Noort V."/>
            <person name="Lavigne R."/>
            <person name="De Mot R."/>
        </authorList>
    </citation>
    <scope>NUCLEOTIDE SEQUENCE [LARGE SCALE GENOMIC DNA]</scope>
    <source>
        <strain evidence="2 3">SWRI65</strain>
    </source>
</reference>
<dbReference type="CDD" id="cd22657">
    <property type="entry name" value="ClyA_XaxA-like"/>
    <property type="match status" value="1"/>
</dbReference>
<evidence type="ECO:0000313" key="3">
    <source>
        <dbReference type="Proteomes" id="UP000631521"/>
    </source>
</evidence>
<dbReference type="EMBL" id="CP077091">
    <property type="protein sequence ID" value="QXI14948.1"/>
    <property type="molecule type" value="Genomic_DNA"/>
</dbReference>
<dbReference type="Proteomes" id="UP000631521">
    <property type="component" value="Chromosome"/>
</dbReference>
<dbReference type="AlphaFoldDB" id="A0A9E6TEH8"/>
<name>A0A9E6TEH8_9PSED</name>
<organism evidence="2 3">
    <name type="scientific">Pseudomonas hamedanensis</name>
    <dbReference type="NCBI Taxonomy" id="2745504"/>
    <lineage>
        <taxon>Bacteria</taxon>
        <taxon>Pseudomonadati</taxon>
        <taxon>Pseudomonadota</taxon>
        <taxon>Gammaproteobacteria</taxon>
        <taxon>Pseudomonadales</taxon>
        <taxon>Pseudomonadaceae</taxon>
        <taxon>Pseudomonas</taxon>
    </lineage>
</organism>
<proteinExistence type="predicted"/>
<gene>
    <name evidence="2" type="ORF">HU739_013480</name>
</gene>
<dbReference type="SUPFAM" id="SSF58100">
    <property type="entry name" value="Bacterial hemolysins"/>
    <property type="match status" value="1"/>
</dbReference>
<keyword evidence="1" id="KW-0175">Coiled coil</keyword>
<reference evidence="2 3" key="2">
    <citation type="journal article" date="2021" name="Microorganisms">
        <title>The Ever-Expanding Pseudomonas Genus: Description of 43 New Species and Partition of the Pseudomonas putida Group.</title>
        <authorList>
            <person name="Girard L."/>
            <person name="Lood C."/>
            <person name="Hofte M."/>
            <person name="Vandamme P."/>
            <person name="Rokni-Zadeh H."/>
            <person name="van Noort V."/>
            <person name="Lavigne R."/>
            <person name="De Mot R."/>
        </authorList>
    </citation>
    <scope>NUCLEOTIDE SEQUENCE [LARGE SCALE GENOMIC DNA]</scope>
    <source>
        <strain evidence="2 3">SWRI65</strain>
    </source>
</reference>
<evidence type="ECO:0000313" key="2">
    <source>
        <dbReference type="EMBL" id="QXI14948.1"/>
    </source>
</evidence>
<feature type="coiled-coil region" evidence="1">
    <location>
        <begin position="188"/>
        <end position="215"/>
    </location>
</feature>
<keyword evidence="3" id="KW-1185">Reference proteome</keyword>
<evidence type="ECO:0000256" key="1">
    <source>
        <dbReference type="SAM" id="Coils"/>
    </source>
</evidence>
<dbReference type="Gene3D" id="1.20.1170.10">
    <property type="match status" value="1"/>
</dbReference>
<dbReference type="KEGG" id="phv:HU739_013480"/>
<dbReference type="NCBIfam" id="NF033928">
    <property type="entry name" value="alph_xenorhab_A"/>
    <property type="match status" value="1"/>
</dbReference>